<sequence length="109" mass="12692">MLPLDPVLMKQMNVDNCPADLALLLYYFHEVLEGRGEKLLEQEQWQKKVIEKWEFNPNGKAEEGRETFQKIVNNIDNYNLFPEDETIPDDDSPEAQAAIKELEGLLEEK</sequence>
<accession>A0ABN7UXW8</accession>
<keyword evidence="2" id="KW-1185">Reference proteome</keyword>
<dbReference type="Proteomes" id="UP000789901">
    <property type="component" value="Unassembled WGS sequence"/>
</dbReference>
<reference evidence="1 2" key="1">
    <citation type="submission" date="2021-06" db="EMBL/GenBank/DDBJ databases">
        <authorList>
            <person name="Kallberg Y."/>
            <person name="Tangrot J."/>
            <person name="Rosling A."/>
        </authorList>
    </citation>
    <scope>NUCLEOTIDE SEQUENCE [LARGE SCALE GENOMIC DNA]</scope>
    <source>
        <strain evidence="1 2">120-4 pot B 10/14</strain>
    </source>
</reference>
<name>A0ABN7UXW8_GIGMA</name>
<gene>
    <name evidence="1" type="ORF">GMARGA_LOCUS11449</name>
</gene>
<comment type="caution">
    <text evidence="1">The sequence shown here is derived from an EMBL/GenBank/DDBJ whole genome shotgun (WGS) entry which is preliminary data.</text>
</comment>
<proteinExistence type="predicted"/>
<protein>
    <submittedName>
        <fullName evidence="1">10008_t:CDS:1</fullName>
    </submittedName>
</protein>
<evidence type="ECO:0000313" key="2">
    <source>
        <dbReference type="Proteomes" id="UP000789901"/>
    </source>
</evidence>
<dbReference type="EMBL" id="CAJVQB010006706">
    <property type="protein sequence ID" value="CAG8690003.1"/>
    <property type="molecule type" value="Genomic_DNA"/>
</dbReference>
<organism evidence="1 2">
    <name type="scientific">Gigaspora margarita</name>
    <dbReference type="NCBI Taxonomy" id="4874"/>
    <lineage>
        <taxon>Eukaryota</taxon>
        <taxon>Fungi</taxon>
        <taxon>Fungi incertae sedis</taxon>
        <taxon>Mucoromycota</taxon>
        <taxon>Glomeromycotina</taxon>
        <taxon>Glomeromycetes</taxon>
        <taxon>Diversisporales</taxon>
        <taxon>Gigasporaceae</taxon>
        <taxon>Gigaspora</taxon>
    </lineage>
</organism>
<evidence type="ECO:0000313" key="1">
    <source>
        <dbReference type="EMBL" id="CAG8690003.1"/>
    </source>
</evidence>